<comment type="similarity">
    <text evidence="1">Belongs to the HesA/MoeB/ThiF family.</text>
</comment>
<dbReference type="CDD" id="cd00158">
    <property type="entry name" value="RHOD"/>
    <property type="match status" value="1"/>
</dbReference>
<dbReference type="Pfam" id="PF00899">
    <property type="entry name" value="ThiF"/>
    <property type="match status" value="1"/>
</dbReference>
<dbReference type="InterPro" id="IPR045886">
    <property type="entry name" value="ThiF/MoeB/HesA"/>
</dbReference>
<keyword evidence="2" id="KW-0812">Transmembrane</keyword>
<dbReference type="GO" id="GO:0005737">
    <property type="term" value="C:cytoplasm"/>
    <property type="evidence" value="ECO:0007669"/>
    <property type="project" value="TreeGrafter"/>
</dbReference>
<protein>
    <submittedName>
        <fullName evidence="4">Molybdopterin biosynthesis protein</fullName>
    </submittedName>
</protein>
<proteinExistence type="inferred from homology"/>
<dbReference type="AlphaFoldDB" id="A0A4D6WMT5"/>
<dbReference type="PANTHER" id="PTHR10953:SF102">
    <property type="entry name" value="ADENYLYLTRANSFERASE AND SULFURTRANSFERASE MOCS3"/>
    <property type="match status" value="1"/>
</dbReference>
<dbReference type="CDD" id="cd00757">
    <property type="entry name" value="ThiF_MoeB_HesA_family"/>
    <property type="match status" value="1"/>
</dbReference>
<reference evidence="4" key="2">
    <citation type="submission" date="2019-04" db="EMBL/GenBank/DDBJ databases">
        <authorList>
            <person name="Pasella M."/>
        </authorList>
    </citation>
    <scope>NUCLEOTIDE SEQUENCE</scope>
    <source>
        <strain evidence="4">PD2926</strain>
    </source>
</reference>
<feature type="transmembrane region" description="Helical" evidence="2">
    <location>
        <begin position="327"/>
        <end position="345"/>
    </location>
</feature>
<dbReference type="GO" id="GO:0004792">
    <property type="term" value="F:thiosulfate-cyanide sulfurtransferase activity"/>
    <property type="evidence" value="ECO:0007669"/>
    <property type="project" value="TreeGrafter"/>
</dbReference>
<dbReference type="FunFam" id="3.40.50.720:FF:000080">
    <property type="entry name" value="Thiazole biosynthesis adenylyltransferase ThiF"/>
    <property type="match status" value="1"/>
</dbReference>
<dbReference type="Pfam" id="PF00581">
    <property type="entry name" value="Rhodanese"/>
    <property type="match status" value="1"/>
</dbReference>
<dbReference type="GO" id="GO:0016779">
    <property type="term" value="F:nucleotidyltransferase activity"/>
    <property type="evidence" value="ECO:0007669"/>
    <property type="project" value="TreeGrafter"/>
</dbReference>
<evidence type="ECO:0000313" key="4">
    <source>
        <dbReference type="EMBL" id="QCI04746.1"/>
    </source>
</evidence>
<feature type="domain" description="Rhodanese" evidence="3">
    <location>
        <begin position="284"/>
        <end position="361"/>
    </location>
</feature>
<accession>A0A4D6WMT5</accession>
<name>A0A4D6WMT5_9FLOR</name>
<dbReference type="EMBL" id="MK814615">
    <property type="protein sequence ID" value="QCI04746.1"/>
    <property type="molecule type" value="Genomic_DNA"/>
</dbReference>
<geneLocation type="plastid" evidence="4"/>
<dbReference type="Gene3D" id="3.40.50.720">
    <property type="entry name" value="NAD(P)-binding Rossmann-like Domain"/>
    <property type="match status" value="1"/>
</dbReference>
<dbReference type="InterPro" id="IPR035985">
    <property type="entry name" value="Ubiquitin-activating_enz"/>
</dbReference>
<dbReference type="InterPro" id="IPR000594">
    <property type="entry name" value="ThiF_NAD_FAD-bd"/>
</dbReference>
<evidence type="ECO:0000256" key="1">
    <source>
        <dbReference type="ARBA" id="ARBA00009919"/>
    </source>
</evidence>
<keyword evidence="2" id="KW-0472">Membrane</keyword>
<evidence type="ECO:0000259" key="3">
    <source>
        <dbReference type="PROSITE" id="PS50206"/>
    </source>
</evidence>
<organism evidence="4">
    <name type="scientific">Bornetia secundiflora</name>
    <dbReference type="NCBI Taxonomy" id="2575637"/>
    <lineage>
        <taxon>Eukaryota</taxon>
        <taxon>Rhodophyta</taxon>
        <taxon>Florideophyceae</taxon>
        <taxon>Rhodymeniophycidae</taxon>
        <taxon>Ceramiales</taxon>
        <taxon>Wrangeliaceae</taxon>
        <taxon>Bornetia</taxon>
    </lineage>
</organism>
<dbReference type="InterPro" id="IPR036873">
    <property type="entry name" value="Rhodanese-like_dom_sf"/>
</dbReference>
<sequence>MITRTININNLSNQEYSLYARHLILDNIGINGQTKLKNAKILIIGAGGLSSPAIIYLAASGIGYIGIIDHDNIDISNLNRQILYNHKDIAQQKTLCAELKIQDINPKCKVIKHTYKLTANNAREIIKHYNIVLDGSDNFKTRHIVSKFCYQLHKTHVYAGVQQFEGQMSVLNYKSSMSYFNIYTEHLYLEYYNCNDNGLLGVITGTIGILQATESLKIFLGFGTICTQYILMYNLLNLSFTKLKISPIKSQKVHSNNRQYKTNKNKQSYPVIISQLELQIMAQNNNSIMIIDIRDSVYFRTKHLMKSINIPFYKINLNNTLEFIQNFLANHILIIYCSTMYRALIISYSMKHYKIPHYILKK</sequence>
<gene>
    <name evidence="4" type="primary">moeB</name>
</gene>
<keyword evidence="4" id="KW-0934">Plastid</keyword>
<feature type="transmembrane region" description="Helical" evidence="2">
    <location>
        <begin position="41"/>
        <end position="67"/>
    </location>
</feature>
<dbReference type="Gene3D" id="3.40.250.10">
    <property type="entry name" value="Rhodanese-like domain"/>
    <property type="match status" value="1"/>
</dbReference>
<dbReference type="GO" id="GO:0008641">
    <property type="term" value="F:ubiquitin-like modifier activating enzyme activity"/>
    <property type="evidence" value="ECO:0007669"/>
    <property type="project" value="InterPro"/>
</dbReference>
<reference evidence="4" key="1">
    <citation type="journal article" date="2019" name="Mol. Phylogenet. Evol.">
        <title>Morphological evolution and classification of the red algal order Ceramiales inferred using plastid phylogenomics.</title>
        <authorList>
            <person name="Diaz-Tapia P."/>
            <person name="Pasella M.M."/>
            <person name="Verbruggen H."/>
            <person name="Maggs C.A."/>
        </authorList>
    </citation>
    <scope>NUCLEOTIDE SEQUENCE</scope>
    <source>
        <strain evidence="4">PD2926</strain>
    </source>
</reference>
<dbReference type="PANTHER" id="PTHR10953">
    <property type="entry name" value="UBIQUITIN-ACTIVATING ENZYME E1"/>
    <property type="match status" value="1"/>
</dbReference>
<evidence type="ECO:0000256" key="2">
    <source>
        <dbReference type="SAM" id="Phobius"/>
    </source>
</evidence>
<dbReference type="SUPFAM" id="SSF69572">
    <property type="entry name" value="Activating enzymes of the ubiquitin-like proteins"/>
    <property type="match status" value="1"/>
</dbReference>
<dbReference type="PROSITE" id="PS50206">
    <property type="entry name" value="RHODANESE_3"/>
    <property type="match status" value="1"/>
</dbReference>
<dbReference type="InterPro" id="IPR001763">
    <property type="entry name" value="Rhodanese-like_dom"/>
</dbReference>
<keyword evidence="2" id="KW-1133">Transmembrane helix</keyword>